<evidence type="ECO:0000313" key="3">
    <source>
        <dbReference type="Proteomes" id="UP001501676"/>
    </source>
</evidence>
<feature type="domain" description="Cobalamin-independent methionine synthase MetE C-terminal/archaeal" evidence="1">
    <location>
        <begin position="12"/>
        <end position="352"/>
    </location>
</feature>
<dbReference type="Gene3D" id="3.20.20.210">
    <property type="match status" value="1"/>
</dbReference>
<reference evidence="3" key="1">
    <citation type="journal article" date="2019" name="Int. J. Syst. Evol. Microbiol.">
        <title>The Global Catalogue of Microorganisms (GCM) 10K type strain sequencing project: providing services to taxonomists for standard genome sequencing and annotation.</title>
        <authorList>
            <consortium name="The Broad Institute Genomics Platform"/>
            <consortium name="The Broad Institute Genome Sequencing Center for Infectious Disease"/>
            <person name="Wu L."/>
            <person name="Ma J."/>
        </authorList>
    </citation>
    <scope>NUCLEOTIDE SEQUENCE [LARGE SCALE GENOMIC DNA]</scope>
    <source>
        <strain evidence="3">JCM 9458</strain>
    </source>
</reference>
<dbReference type="SUPFAM" id="SSF51726">
    <property type="entry name" value="UROD/MetE-like"/>
    <property type="match status" value="1"/>
</dbReference>
<accession>A0ABP6T1K9</accession>
<dbReference type="InterPro" id="IPR038071">
    <property type="entry name" value="UROD/MetE-like_sf"/>
</dbReference>
<comment type="caution">
    <text evidence="2">The sequence shown here is derived from an EMBL/GenBank/DDBJ whole genome shotgun (WGS) entry which is preliminary data.</text>
</comment>
<sequence length="362" mass="37701">MESTHAWTAGAATGVGSMPGTDVVEAVRTVLGELPDLPHLPELPDRGPGADLIGRGASFLVDLPVDLQPSGWRLVDRPGRDLRRALDLLERDLDALTEHADGYTGPLKVQAAGVWTLAASVELHNGAKALSDPGAVRDLSASLLDGLITHLADLRRRVPGASLLLQLDEPSLPAVLAGRITTPSGYGTVRRPEESTVEATLATLVEKVGAPVVLHCCARDVPWALFRRAGAVAVSADLTLLGPIDRWSPKTIDTIGEELDAGLGLFAGVVPAVPPSGAPIAGNAADVRTAQRARARELSDPAASVTVVRTLWQRLGFDPATLASQVVTTPTCGLAGATDDRARAVLAQVRAAGRSLVKDPEA</sequence>
<dbReference type="EMBL" id="BAAAYN010000030">
    <property type="protein sequence ID" value="GAA3390879.1"/>
    <property type="molecule type" value="Genomic_DNA"/>
</dbReference>
<organism evidence="2 3">
    <name type="scientific">Cryptosporangium minutisporangium</name>
    <dbReference type="NCBI Taxonomy" id="113569"/>
    <lineage>
        <taxon>Bacteria</taxon>
        <taxon>Bacillati</taxon>
        <taxon>Actinomycetota</taxon>
        <taxon>Actinomycetes</taxon>
        <taxon>Cryptosporangiales</taxon>
        <taxon>Cryptosporangiaceae</taxon>
        <taxon>Cryptosporangium</taxon>
    </lineage>
</organism>
<evidence type="ECO:0000259" key="1">
    <source>
        <dbReference type="Pfam" id="PF01717"/>
    </source>
</evidence>
<evidence type="ECO:0000313" key="2">
    <source>
        <dbReference type="EMBL" id="GAA3390879.1"/>
    </source>
</evidence>
<dbReference type="InterPro" id="IPR002629">
    <property type="entry name" value="Met_Synth_C/arc"/>
</dbReference>
<proteinExistence type="predicted"/>
<dbReference type="CDD" id="cd03310">
    <property type="entry name" value="CIMS_like"/>
    <property type="match status" value="1"/>
</dbReference>
<protein>
    <submittedName>
        <fullName evidence="2">Methionine synthase</fullName>
    </submittedName>
</protein>
<dbReference type="Proteomes" id="UP001501676">
    <property type="component" value="Unassembled WGS sequence"/>
</dbReference>
<name>A0ABP6T1K9_9ACTN</name>
<dbReference type="Pfam" id="PF01717">
    <property type="entry name" value="Meth_synt_2"/>
    <property type="match status" value="1"/>
</dbReference>
<keyword evidence="3" id="KW-1185">Reference proteome</keyword>
<gene>
    <name evidence="2" type="ORF">GCM10020369_46580</name>
</gene>